<dbReference type="Gene3D" id="3.40.630.30">
    <property type="match status" value="1"/>
</dbReference>
<protein>
    <submittedName>
        <fullName evidence="2">GNAT family N-acetyltransferase</fullName>
    </submittedName>
</protein>
<dbReference type="PANTHER" id="PTHR43617">
    <property type="entry name" value="L-AMINO ACID N-ACETYLTRANSFERASE"/>
    <property type="match status" value="1"/>
</dbReference>
<feature type="domain" description="N-acetyltransferase" evidence="1">
    <location>
        <begin position="7"/>
        <end position="163"/>
    </location>
</feature>
<proteinExistence type="predicted"/>
<name>A0A9J6NY87_9CLOT</name>
<reference evidence="2" key="1">
    <citation type="journal article" date="2021" name="mSystems">
        <title>Bacteria and Archaea Synergistically Convert Glycine Betaine to Biogenic Methane in the Formosa Cold Seep of the South China Sea.</title>
        <authorList>
            <person name="Li L."/>
            <person name="Zhang W."/>
            <person name="Zhang S."/>
            <person name="Song L."/>
            <person name="Sun Q."/>
            <person name="Zhang H."/>
            <person name="Xiang H."/>
            <person name="Dong X."/>
        </authorList>
    </citation>
    <scope>NUCLEOTIDE SEQUENCE</scope>
    <source>
        <strain evidence="2">ZWT</strain>
    </source>
</reference>
<accession>A0A9J6NY87</accession>
<dbReference type="AlphaFoldDB" id="A0A9J6NY87"/>
<evidence type="ECO:0000259" key="1">
    <source>
        <dbReference type="PROSITE" id="PS51186"/>
    </source>
</evidence>
<comment type="caution">
    <text evidence="2">The sequence shown here is derived from an EMBL/GenBank/DDBJ whole genome shotgun (WGS) entry which is preliminary data.</text>
</comment>
<dbReference type="InterPro" id="IPR016181">
    <property type="entry name" value="Acyl_CoA_acyltransferase"/>
</dbReference>
<dbReference type="GO" id="GO:0016747">
    <property type="term" value="F:acyltransferase activity, transferring groups other than amino-acyl groups"/>
    <property type="evidence" value="ECO:0007669"/>
    <property type="project" value="InterPro"/>
</dbReference>
<dbReference type="PROSITE" id="PS51186">
    <property type="entry name" value="GNAT"/>
    <property type="match status" value="1"/>
</dbReference>
<dbReference type="Proteomes" id="UP001056429">
    <property type="component" value="Unassembled WGS sequence"/>
</dbReference>
<gene>
    <name evidence="2" type="ORF">KDK92_04605</name>
</gene>
<dbReference type="InterPro" id="IPR000182">
    <property type="entry name" value="GNAT_dom"/>
</dbReference>
<dbReference type="RefSeq" id="WP_250857878.1">
    <property type="nucleotide sequence ID" value="NZ_JAGSOJ010000001.1"/>
</dbReference>
<keyword evidence="3" id="KW-1185">Reference proteome</keyword>
<organism evidence="2 3">
    <name type="scientific">Oceanirhabdus seepicola</name>
    <dbReference type="NCBI Taxonomy" id="2828781"/>
    <lineage>
        <taxon>Bacteria</taxon>
        <taxon>Bacillati</taxon>
        <taxon>Bacillota</taxon>
        <taxon>Clostridia</taxon>
        <taxon>Eubacteriales</taxon>
        <taxon>Clostridiaceae</taxon>
        <taxon>Oceanirhabdus</taxon>
    </lineage>
</organism>
<evidence type="ECO:0000313" key="3">
    <source>
        <dbReference type="Proteomes" id="UP001056429"/>
    </source>
</evidence>
<reference evidence="2" key="2">
    <citation type="submission" date="2021-04" db="EMBL/GenBank/DDBJ databases">
        <authorList>
            <person name="Dong X."/>
        </authorList>
    </citation>
    <scope>NUCLEOTIDE SEQUENCE</scope>
    <source>
        <strain evidence="2">ZWT</strain>
    </source>
</reference>
<dbReference type="SUPFAM" id="SSF55729">
    <property type="entry name" value="Acyl-CoA N-acyltransferases (Nat)"/>
    <property type="match status" value="1"/>
</dbReference>
<dbReference type="EMBL" id="JAGSOJ010000001">
    <property type="protein sequence ID" value="MCM1989012.1"/>
    <property type="molecule type" value="Genomic_DNA"/>
</dbReference>
<dbReference type="PANTHER" id="PTHR43617:SF2">
    <property type="entry name" value="UPF0039 PROTEIN SLL0451"/>
    <property type="match status" value="1"/>
</dbReference>
<dbReference type="CDD" id="cd04301">
    <property type="entry name" value="NAT_SF"/>
    <property type="match status" value="1"/>
</dbReference>
<dbReference type="InterPro" id="IPR050276">
    <property type="entry name" value="MshD_Acetyltransferase"/>
</dbReference>
<sequence length="1037" mass="120376">MAQTKLVEYNNKYAQAVADMWNESEESWGGYDRLKTKEDIIEEEEISGNINVLLALDDKKVVGYCSFSEYKEEKNVAYIPMLNVAPNYQGKKIGKSLVLGAVKKAIEEDWNRIDLYTWAGNVQAIPLYKKCGFFWEKRDDITHLMNFMPIVLNTEVLKKYFRSIDWYEDSIRNIEIVTDGRKENGFEFFEYMWEKDSNKLKVEFCKKGRGLRLIETEDYKISIIAEDNELVTDNKYNITYHIVNKSGKDLNIDIEGFNDKNIEFKFKKSINVHNEEFIYGEFYLGNIDEEINPFITHPCVSSKVKINGEESIFKLGITPRKPIKLNLVIPQKLIHLGVESIGYLDMENRFNENIKLNILMEDSEDIAFVNKKIIVDMKPKEKTSIEINYILKKYHYFSKDVTVQISKVNNVLESKINLSAIFKGNNGIFNGETKKSWNIINGKYSVELQKLNNEIIIDNLELIPLEKVRILSPRLGLPLSSEFSKKNPENIEYVKEDESILLKALYVSSDFPSIELESITKLQSSGVVEHYYNIFNVSDDETENDIYISESFIFNLGNAYIPFDDNVVSVKGYYGTNLDYWNTKRISENWLFSEDKNITYGISWPDECRIKFNEWYMSIDNNLGKIKGKTCITTKPIVLAYGVYNNWQGFRKFVLKKYQLKEMISKDHLHLSINDENPFVKDELKASIVDYKSSAFNGKLSLKSYNESFKTIEKIYKSEDEIREETFNVKVNSKKLIDMVELNLDFEAVEIKRKRCIFNVGNNKVKNEIVNENGVDTYTVDNGNLTMKVAPKFSNSLYSLVYKGNEWLDSDFPKIGTRSWWSPWTGGILCSPGEPNALQNTDVFEGLDEERKAEFIEISDNHNNVWSGIKLNIKIKENEKYKGLEINQYFLTMPQIPMVCYTAEIIQNSGKYLNNTDFVTTMFIKSDENLKDSYFISKNNYGDEVKYKAGAVQMCTYDNELMMYGGNNRKDKLEIYSPKALSVDGYLDIKMNGCFIRNKVRLANSNRVFLPLTFMMFTEEYIDENLLSVLKGIKLDK</sequence>
<dbReference type="Pfam" id="PF00583">
    <property type="entry name" value="Acetyltransf_1"/>
    <property type="match status" value="1"/>
</dbReference>
<evidence type="ECO:0000313" key="2">
    <source>
        <dbReference type="EMBL" id="MCM1989012.1"/>
    </source>
</evidence>